<gene>
    <name evidence="1" type="ORF">Patl1_20082</name>
</gene>
<reference evidence="2" key="1">
    <citation type="journal article" date="2023" name="G3 (Bethesda)">
        <title>Genome assembly and association tests identify interacting loci associated with vigor, precocity, and sex in interspecific pistachio rootstocks.</title>
        <authorList>
            <person name="Palmer W."/>
            <person name="Jacygrad E."/>
            <person name="Sagayaradj S."/>
            <person name="Cavanaugh K."/>
            <person name="Han R."/>
            <person name="Bertier L."/>
            <person name="Beede B."/>
            <person name="Kafkas S."/>
            <person name="Golino D."/>
            <person name="Preece J."/>
            <person name="Michelmore R."/>
        </authorList>
    </citation>
    <scope>NUCLEOTIDE SEQUENCE [LARGE SCALE GENOMIC DNA]</scope>
</reference>
<evidence type="ECO:0000313" key="1">
    <source>
        <dbReference type="EMBL" id="KAJ0098335.1"/>
    </source>
</evidence>
<keyword evidence="2" id="KW-1185">Reference proteome</keyword>
<comment type="caution">
    <text evidence="1">The sequence shown here is derived from an EMBL/GenBank/DDBJ whole genome shotgun (WGS) entry which is preliminary data.</text>
</comment>
<proteinExistence type="predicted"/>
<organism evidence="1 2">
    <name type="scientific">Pistacia atlantica</name>
    <dbReference type="NCBI Taxonomy" id="434234"/>
    <lineage>
        <taxon>Eukaryota</taxon>
        <taxon>Viridiplantae</taxon>
        <taxon>Streptophyta</taxon>
        <taxon>Embryophyta</taxon>
        <taxon>Tracheophyta</taxon>
        <taxon>Spermatophyta</taxon>
        <taxon>Magnoliopsida</taxon>
        <taxon>eudicotyledons</taxon>
        <taxon>Gunneridae</taxon>
        <taxon>Pentapetalae</taxon>
        <taxon>rosids</taxon>
        <taxon>malvids</taxon>
        <taxon>Sapindales</taxon>
        <taxon>Anacardiaceae</taxon>
        <taxon>Pistacia</taxon>
    </lineage>
</organism>
<evidence type="ECO:0000313" key="2">
    <source>
        <dbReference type="Proteomes" id="UP001164250"/>
    </source>
</evidence>
<name>A0ACC1BHB1_9ROSI</name>
<dbReference type="EMBL" id="CM047900">
    <property type="protein sequence ID" value="KAJ0098335.1"/>
    <property type="molecule type" value="Genomic_DNA"/>
</dbReference>
<dbReference type="Proteomes" id="UP001164250">
    <property type="component" value="Chromosome 4"/>
</dbReference>
<protein>
    <submittedName>
        <fullName evidence="1">Uncharacterized protein</fullName>
    </submittedName>
</protein>
<accession>A0ACC1BHB1</accession>
<sequence length="49" mass="5398">MVHLTPSPGSPCCDAITTLNLIADSPDNRPSHDMTGNYKTWSQLLELQK</sequence>